<dbReference type="EMBL" id="JBIAWJ010000003">
    <property type="protein sequence ID" value="MFF4521554.1"/>
    <property type="molecule type" value="Genomic_DNA"/>
</dbReference>
<keyword evidence="5 9" id="KW-0560">Oxidoreductase</keyword>
<evidence type="ECO:0000256" key="1">
    <source>
        <dbReference type="ARBA" id="ARBA00001974"/>
    </source>
</evidence>
<keyword evidence="4 5" id="KW-0274">FAD</keyword>
<evidence type="ECO:0000256" key="3">
    <source>
        <dbReference type="ARBA" id="ARBA00022630"/>
    </source>
</evidence>
<dbReference type="Pfam" id="PF00441">
    <property type="entry name" value="Acyl-CoA_dh_1"/>
    <property type="match status" value="1"/>
</dbReference>
<dbReference type="GO" id="GO:0016491">
    <property type="term" value="F:oxidoreductase activity"/>
    <property type="evidence" value="ECO:0007669"/>
    <property type="project" value="UniProtKB-KW"/>
</dbReference>
<proteinExistence type="inferred from homology"/>
<dbReference type="EC" id="1.-.-.-" evidence="9"/>
<keyword evidence="3 5" id="KW-0285">Flavoprotein</keyword>
<dbReference type="PANTHER" id="PTHR43884:SF12">
    <property type="entry name" value="ISOVALERYL-COA DEHYDROGENASE, MITOCHONDRIAL-RELATED"/>
    <property type="match status" value="1"/>
</dbReference>
<keyword evidence="10" id="KW-1185">Reference proteome</keyword>
<dbReference type="InterPro" id="IPR013786">
    <property type="entry name" value="AcylCoA_DH/ox_N"/>
</dbReference>
<dbReference type="InterPro" id="IPR009100">
    <property type="entry name" value="AcylCoA_DH/oxidase_NM_dom_sf"/>
</dbReference>
<dbReference type="Gene3D" id="1.20.140.10">
    <property type="entry name" value="Butyryl-CoA Dehydrogenase, subunit A, domain 3"/>
    <property type="match status" value="1"/>
</dbReference>
<dbReference type="Gene3D" id="1.10.540.10">
    <property type="entry name" value="Acyl-CoA dehydrogenase/oxidase, N-terminal domain"/>
    <property type="match status" value="1"/>
</dbReference>
<feature type="domain" description="Acyl-CoA dehydrogenase/oxidase N-terminal" evidence="8">
    <location>
        <begin position="27"/>
        <end position="133"/>
    </location>
</feature>
<dbReference type="InterPro" id="IPR037069">
    <property type="entry name" value="AcylCoA_DH/ox_N_sf"/>
</dbReference>
<gene>
    <name evidence="9" type="ORF">ACFY1D_08915</name>
</gene>
<dbReference type="InterPro" id="IPR006091">
    <property type="entry name" value="Acyl-CoA_Oxase/DH_mid-dom"/>
</dbReference>
<dbReference type="SUPFAM" id="SSF56645">
    <property type="entry name" value="Acyl-CoA dehydrogenase NM domain-like"/>
    <property type="match status" value="1"/>
</dbReference>
<sequence>MNTALSEFQSVSESVSLSGLNFDVLPPEVQRFRDTARAFAQDVVKPRVQHLDQAPAAHFDWQLVAQGHQIGLTRAAVPKEYGGAGVGMLGVAVALEEVAAVCPGTALIFGATMLGQAPILLSGDPRLQSRFLPLFSGDEPVLACNAVTEEDAGCDLIIPSLAQHAQNVTTARRDGDHYVLRGRKRFITNAKFAAFASVFANMEGSPGATGLTSFIVPLDLPGVVRGPVADKMGYRACLGSELEFHDVRVPAEYMIGSEGEGMAINMAQSNMARAAVAGISTGVARSALEQAIAWCGERVQGGQHLRHHQFTAAKLAAMTTKVDAARMLYLRAADKVDNELPPPVYEPAVAKLFADRAAIDVADAALSLIGARGYLRSYGVEKMMRDALGTRIYEGTPEVLALAITDSLYAEKEEW</sequence>
<evidence type="ECO:0000313" key="10">
    <source>
        <dbReference type="Proteomes" id="UP001602058"/>
    </source>
</evidence>
<evidence type="ECO:0000259" key="6">
    <source>
        <dbReference type="Pfam" id="PF00441"/>
    </source>
</evidence>
<dbReference type="SUPFAM" id="SSF47203">
    <property type="entry name" value="Acyl-CoA dehydrogenase C-terminal domain-like"/>
    <property type="match status" value="1"/>
</dbReference>
<organism evidence="9 10">
    <name type="scientific">Streptomyces bluensis</name>
    <dbReference type="NCBI Taxonomy" id="33897"/>
    <lineage>
        <taxon>Bacteria</taxon>
        <taxon>Bacillati</taxon>
        <taxon>Actinomycetota</taxon>
        <taxon>Actinomycetes</taxon>
        <taxon>Kitasatosporales</taxon>
        <taxon>Streptomycetaceae</taxon>
        <taxon>Streptomyces</taxon>
    </lineage>
</organism>
<name>A0ABW6UG56_9ACTN</name>
<dbReference type="Pfam" id="PF02771">
    <property type="entry name" value="Acyl-CoA_dh_N"/>
    <property type="match status" value="1"/>
</dbReference>
<dbReference type="InterPro" id="IPR036250">
    <property type="entry name" value="AcylCo_DH-like_C"/>
</dbReference>
<comment type="similarity">
    <text evidence="2 5">Belongs to the acyl-CoA dehydrogenase family.</text>
</comment>
<evidence type="ECO:0000313" key="9">
    <source>
        <dbReference type="EMBL" id="MFF4521554.1"/>
    </source>
</evidence>
<dbReference type="RefSeq" id="WP_387884939.1">
    <property type="nucleotide sequence ID" value="NZ_JBIAWJ010000003.1"/>
</dbReference>
<protein>
    <submittedName>
        <fullName evidence="9">Acyl-CoA dehydrogenase family protein</fullName>
        <ecNumber evidence="9">1.-.-.-</ecNumber>
    </submittedName>
</protein>
<feature type="domain" description="Acyl-CoA oxidase/dehydrogenase middle" evidence="7">
    <location>
        <begin position="144"/>
        <end position="247"/>
    </location>
</feature>
<dbReference type="Gene3D" id="2.40.110.10">
    <property type="entry name" value="Butyryl-CoA Dehydrogenase, subunit A, domain 2"/>
    <property type="match status" value="1"/>
</dbReference>
<comment type="cofactor">
    <cofactor evidence="1 5">
        <name>FAD</name>
        <dbReference type="ChEBI" id="CHEBI:57692"/>
    </cofactor>
</comment>
<dbReference type="PANTHER" id="PTHR43884">
    <property type="entry name" value="ACYL-COA DEHYDROGENASE"/>
    <property type="match status" value="1"/>
</dbReference>
<accession>A0ABW6UG56</accession>
<evidence type="ECO:0000256" key="2">
    <source>
        <dbReference type="ARBA" id="ARBA00009347"/>
    </source>
</evidence>
<evidence type="ECO:0000259" key="7">
    <source>
        <dbReference type="Pfam" id="PF02770"/>
    </source>
</evidence>
<dbReference type="InterPro" id="IPR046373">
    <property type="entry name" value="Acyl-CoA_Oxase/DH_mid-dom_sf"/>
</dbReference>
<reference evidence="9 10" key="1">
    <citation type="submission" date="2024-10" db="EMBL/GenBank/DDBJ databases">
        <title>The Natural Products Discovery Center: Release of the First 8490 Sequenced Strains for Exploring Actinobacteria Biosynthetic Diversity.</title>
        <authorList>
            <person name="Kalkreuter E."/>
            <person name="Kautsar S.A."/>
            <person name="Yang D."/>
            <person name="Bader C.D."/>
            <person name="Teijaro C.N."/>
            <person name="Fluegel L."/>
            <person name="Davis C.M."/>
            <person name="Simpson J.R."/>
            <person name="Lauterbach L."/>
            <person name="Steele A.D."/>
            <person name="Gui C."/>
            <person name="Meng S."/>
            <person name="Li G."/>
            <person name="Viehrig K."/>
            <person name="Ye F."/>
            <person name="Su P."/>
            <person name="Kiefer A.F."/>
            <person name="Nichols A."/>
            <person name="Cepeda A.J."/>
            <person name="Yan W."/>
            <person name="Fan B."/>
            <person name="Jiang Y."/>
            <person name="Adhikari A."/>
            <person name="Zheng C.-J."/>
            <person name="Schuster L."/>
            <person name="Cowan T.M."/>
            <person name="Smanski M.J."/>
            <person name="Chevrette M.G."/>
            <person name="De Carvalho L.P.S."/>
            <person name="Shen B."/>
        </authorList>
    </citation>
    <scope>NUCLEOTIDE SEQUENCE [LARGE SCALE GENOMIC DNA]</scope>
    <source>
        <strain evidence="9 10">NPDC001390</strain>
    </source>
</reference>
<comment type="caution">
    <text evidence="9">The sequence shown here is derived from an EMBL/GenBank/DDBJ whole genome shotgun (WGS) entry which is preliminary data.</text>
</comment>
<evidence type="ECO:0000256" key="5">
    <source>
        <dbReference type="RuleBase" id="RU362125"/>
    </source>
</evidence>
<evidence type="ECO:0000256" key="4">
    <source>
        <dbReference type="ARBA" id="ARBA00022827"/>
    </source>
</evidence>
<dbReference type="Proteomes" id="UP001602058">
    <property type="component" value="Unassembled WGS sequence"/>
</dbReference>
<dbReference type="InterPro" id="IPR009075">
    <property type="entry name" value="AcylCo_DH/oxidase_C"/>
</dbReference>
<evidence type="ECO:0000259" key="8">
    <source>
        <dbReference type="Pfam" id="PF02771"/>
    </source>
</evidence>
<dbReference type="Pfam" id="PF02770">
    <property type="entry name" value="Acyl-CoA_dh_M"/>
    <property type="match status" value="1"/>
</dbReference>
<feature type="domain" description="Acyl-CoA dehydrogenase/oxidase C-terminal" evidence="6">
    <location>
        <begin position="259"/>
        <end position="407"/>
    </location>
</feature>